<feature type="compositionally biased region" description="Polar residues" evidence="1">
    <location>
        <begin position="456"/>
        <end position="465"/>
    </location>
</feature>
<accession>A0ABX5B1C3</accession>
<name>A0ABX5B1C3_9SPIR</name>
<gene>
    <name evidence="3" type="ORF">DJ52_15765</name>
</gene>
<evidence type="ECO:0008006" key="5">
    <source>
        <dbReference type="Google" id="ProtNLM"/>
    </source>
</evidence>
<keyword evidence="2" id="KW-0732">Signal</keyword>
<evidence type="ECO:0000256" key="1">
    <source>
        <dbReference type="SAM" id="MobiDB-lite"/>
    </source>
</evidence>
<dbReference type="RefSeq" id="WP_104619354.1">
    <property type="nucleotide sequence ID" value="NZ_JAWLQH010000004.1"/>
</dbReference>
<evidence type="ECO:0000256" key="2">
    <source>
        <dbReference type="SAM" id="SignalP"/>
    </source>
</evidence>
<feature type="chain" id="PRO_5047230572" description="TPR domain-containing protein" evidence="2">
    <location>
        <begin position="20"/>
        <end position="705"/>
    </location>
</feature>
<organism evidence="3 4">
    <name type="scientific">Brachyspira murdochii</name>
    <dbReference type="NCBI Taxonomy" id="84378"/>
    <lineage>
        <taxon>Bacteria</taxon>
        <taxon>Pseudomonadati</taxon>
        <taxon>Spirochaetota</taxon>
        <taxon>Spirochaetia</taxon>
        <taxon>Brachyspirales</taxon>
        <taxon>Brachyspiraceae</taxon>
        <taxon>Brachyspira</taxon>
    </lineage>
</organism>
<keyword evidence="4" id="KW-1185">Reference proteome</keyword>
<reference evidence="3 4" key="1">
    <citation type="submission" date="2014-04" db="EMBL/GenBank/DDBJ databases">
        <title>Whole genome sequence of 'Brachyspira hampsonii' D13-03603F2.</title>
        <authorList>
            <person name="Patterson A.H."/>
            <person name="Chaban B."/>
            <person name="Fernando C."/>
            <person name="Harding J.C."/>
            <person name="Hill J.E."/>
        </authorList>
    </citation>
    <scope>NUCLEOTIDE SEQUENCE [LARGE SCALE GENOMIC DNA]</scope>
    <source>
        <strain evidence="3 4">D13-03603F2</strain>
    </source>
</reference>
<evidence type="ECO:0000313" key="4">
    <source>
        <dbReference type="Proteomes" id="UP000238924"/>
    </source>
</evidence>
<proteinExistence type="predicted"/>
<protein>
    <recommendedName>
        <fullName evidence="5">TPR domain-containing protein</fullName>
    </recommendedName>
</protein>
<feature type="region of interest" description="Disordered" evidence="1">
    <location>
        <begin position="447"/>
        <end position="479"/>
    </location>
</feature>
<evidence type="ECO:0000313" key="3">
    <source>
        <dbReference type="EMBL" id="PPS20604.1"/>
    </source>
</evidence>
<comment type="caution">
    <text evidence="3">The sequence shown here is derived from an EMBL/GenBank/DDBJ whole genome shotgun (WGS) entry which is preliminary data.</text>
</comment>
<feature type="signal peptide" evidence="2">
    <location>
        <begin position="1"/>
        <end position="19"/>
    </location>
</feature>
<sequence length="705" mass="81382">MKKFISIALALLFSLPLFSQNSITFPEYIEDLQEKSPRKSIEWFKKNGYSYEYGVNRYVFDFYRGVSRYLSFVKFKAARTEVNRAASDFRQALELPNDPVYSYNDRAFLYIGGILTILPGDKELPARIFKYYADNCKTSNPNYATAIYWSMYLSYITPMVYSSYYETLNILSRNPENTIYDYFTGDNKSISEMMKNLKSPENMTQRVYEWTTSNMDIYTLIKNSIPILPEEEGLSAFTSEKFAVFERYSPAKEIEDIEKEIEEKDEEDLPQETIAPEEKEELDELQNIAKKEKTPENASNRRIPAIEEEILDEIVIEDPEVVEYKTNVLRGTNTAGKIEVIPSEEAEILLEDDNITNSYDGKILYPLTILIDKNPNNGNIGVDIEDYSFNTDISTNFVIEVSEGIYDAYISFGDKLYTNSVKVEKDKYNLFSIIIEDHYTNENTNISEENKENAEETLTNSNEVSETLEEENVKENTEDVSLTVGKENTPANKYDGNAENTRNIIREVLSRPAKVATEWFNTNPYNEYMGISVEEYTYYRGVAYYSRFLNEGRRSAEFAAQAKSDLTFAYNKKDNSNLLMRTRLYLGAVNLFAYNDLYEADKMFAEVGSSLSEDHRYYPTVIYWRARIGVIDETQRNNFINILASKPKDTQILDYSSTMFKDLSVMPSYEDKITGIRAVKNSKPLYEPPKNISKAGSSKTQEILN</sequence>
<dbReference type="Proteomes" id="UP000238924">
    <property type="component" value="Unassembled WGS sequence"/>
</dbReference>
<dbReference type="EMBL" id="JJMJ01000290">
    <property type="protein sequence ID" value="PPS20604.1"/>
    <property type="molecule type" value="Genomic_DNA"/>
</dbReference>